<keyword evidence="3" id="KW-1185">Reference proteome</keyword>
<gene>
    <name evidence="2" type="ORF">DSM107010_03750</name>
</gene>
<evidence type="ECO:0000256" key="1">
    <source>
        <dbReference type="SAM" id="MobiDB-lite"/>
    </source>
</evidence>
<dbReference type="Proteomes" id="UP000282574">
    <property type="component" value="Unassembled WGS sequence"/>
</dbReference>
<dbReference type="EMBL" id="RSCK01000002">
    <property type="protein sequence ID" value="RUT14344.1"/>
    <property type="molecule type" value="Genomic_DNA"/>
</dbReference>
<reference evidence="2 3" key="1">
    <citation type="journal article" date="2019" name="Genome Biol. Evol.">
        <title>Day and night: Metabolic profiles and evolutionary relationships of six axenic non-marine cyanobacteria.</title>
        <authorList>
            <person name="Will S.E."/>
            <person name="Henke P."/>
            <person name="Boedeker C."/>
            <person name="Huang S."/>
            <person name="Brinkmann H."/>
            <person name="Rohde M."/>
            <person name="Jarek M."/>
            <person name="Friedl T."/>
            <person name="Seufert S."/>
            <person name="Schumacher M."/>
            <person name="Overmann J."/>
            <person name="Neumann-Schaal M."/>
            <person name="Petersen J."/>
        </authorList>
    </citation>
    <scope>NUCLEOTIDE SEQUENCE [LARGE SCALE GENOMIC DNA]</scope>
    <source>
        <strain evidence="2 3">SAG 39.79</strain>
    </source>
</reference>
<evidence type="ECO:0000313" key="2">
    <source>
        <dbReference type="EMBL" id="RUT14344.1"/>
    </source>
</evidence>
<name>A0AB37USF9_9CYAN</name>
<sequence length="112" mass="12467">MGLLVFGTMLFFTHVSVAFHPENSSGIKVKVLPIIYGMPSPKDSEAARRGEIVLGGCLPSIYNPRWQVLVKIPHRLQLGNEDEILDKSYVRESLRSRSPQPPLKRGAEGNLI</sequence>
<protein>
    <submittedName>
        <fullName evidence="2">Uncharacterized protein</fullName>
    </submittedName>
</protein>
<proteinExistence type="predicted"/>
<organism evidence="2 3">
    <name type="scientific">Chroococcidiopsis cubana SAG 39.79</name>
    <dbReference type="NCBI Taxonomy" id="388085"/>
    <lineage>
        <taxon>Bacteria</taxon>
        <taxon>Bacillati</taxon>
        <taxon>Cyanobacteriota</taxon>
        <taxon>Cyanophyceae</taxon>
        <taxon>Chroococcidiopsidales</taxon>
        <taxon>Chroococcidiopsidaceae</taxon>
        <taxon>Chroococcidiopsis</taxon>
    </lineage>
</organism>
<comment type="caution">
    <text evidence="2">The sequence shown here is derived from an EMBL/GenBank/DDBJ whole genome shotgun (WGS) entry which is preliminary data.</text>
</comment>
<evidence type="ECO:0000313" key="3">
    <source>
        <dbReference type="Proteomes" id="UP000282574"/>
    </source>
</evidence>
<feature type="region of interest" description="Disordered" evidence="1">
    <location>
        <begin position="92"/>
        <end position="112"/>
    </location>
</feature>
<dbReference type="AlphaFoldDB" id="A0AB37USF9"/>
<accession>A0AB37USF9</accession>